<feature type="compositionally biased region" description="Basic residues" evidence="1">
    <location>
        <begin position="194"/>
        <end position="206"/>
    </location>
</feature>
<evidence type="ECO:0000256" key="1">
    <source>
        <dbReference type="SAM" id="MobiDB-lite"/>
    </source>
</evidence>
<dbReference type="Pfam" id="PF00169">
    <property type="entry name" value="PH"/>
    <property type="match status" value="1"/>
</dbReference>
<feature type="region of interest" description="Disordered" evidence="1">
    <location>
        <begin position="1642"/>
        <end position="1923"/>
    </location>
</feature>
<name>A0A9P6UXL6_9FUNG</name>
<dbReference type="OrthoDB" id="73680at2759"/>
<evidence type="ECO:0000313" key="4">
    <source>
        <dbReference type="Proteomes" id="UP000738325"/>
    </source>
</evidence>
<feature type="compositionally biased region" description="Low complexity" evidence="1">
    <location>
        <begin position="1784"/>
        <end position="1793"/>
    </location>
</feature>
<feature type="domain" description="PH" evidence="2">
    <location>
        <begin position="288"/>
        <end position="392"/>
    </location>
</feature>
<feature type="compositionally biased region" description="Low complexity" evidence="1">
    <location>
        <begin position="722"/>
        <end position="738"/>
    </location>
</feature>
<evidence type="ECO:0000259" key="2">
    <source>
        <dbReference type="PROSITE" id="PS50003"/>
    </source>
</evidence>
<dbReference type="SMART" id="SM00233">
    <property type="entry name" value="PH"/>
    <property type="match status" value="1"/>
</dbReference>
<feature type="compositionally biased region" description="Low complexity" evidence="1">
    <location>
        <begin position="504"/>
        <end position="514"/>
    </location>
</feature>
<feature type="compositionally biased region" description="Polar residues" evidence="1">
    <location>
        <begin position="1801"/>
        <end position="1810"/>
    </location>
</feature>
<dbReference type="PANTHER" id="PTHR47112:SF1">
    <property type="entry name" value="PX DOMAIN-CONTAINING PROTEIN"/>
    <property type="match status" value="1"/>
</dbReference>
<feature type="compositionally biased region" description="Polar residues" evidence="1">
    <location>
        <begin position="1888"/>
        <end position="1923"/>
    </location>
</feature>
<feature type="region of interest" description="Disordered" evidence="1">
    <location>
        <begin position="1382"/>
        <end position="1409"/>
    </location>
</feature>
<feature type="compositionally biased region" description="Polar residues" evidence="1">
    <location>
        <begin position="675"/>
        <end position="695"/>
    </location>
</feature>
<feature type="region of interest" description="Disordered" evidence="1">
    <location>
        <begin position="1321"/>
        <end position="1352"/>
    </location>
</feature>
<feature type="compositionally biased region" description="Low complexity" evidence="1">
    <location>
        <begin position="1654"/>
        <end position="1667"/>
    </location>
</feature>
<reference evidence="3" key="1">
    <citation type="journal article" date="2020" name="Fungal Divers.">
        <title>Resolving the Mortierellaceae phylogeny through synthesis of multi-gene phylogenetics and phylogenomics.</title>
        <authorList>
            <person name="Vandepol N."/>
            <person name="Liber J."/>
            <person name="Desiro A."/>
            <person name="Na H."/>
            <person name="Kennedy M."/>
            <person name="Barry K."/>
            <person name="Grigoriev I.V."/>
            <person name="Miller A.N."/>
            <person name="O'Donnell K."/>
            <person name="Stajich J.E."/>
            <person name="Bonito G."/>
        </authorList>
    </citation>
    <scope>NUCLEOTIDE SEQUENCE</scope>
    <source>
        <strain evidence="3">REB-010B</strain>
    </source>
</reference>
<feature type="compositionally biased region" description="Low complexity" evidence="1">
    <location>
        <begin position="1482"/>
        <end position="1499"/>
    </location>
</feature>
<feature type="compositionally biased region" description="Low complexity" evidence="1">
    <location>
        <begin position="121"/>
        <end position="134"/>
    </location>
</feature>
<feature type="region of interest" description="Disordered" evidence="1">
    <location>
        <begin position="158"/>
        <end position="274"/>
    </location>
</feature>
<feature type="compositionally biased region" description="Low complexity" evidence="1">
    <location>
        <begin position="644"/>
        <end position="655"/>
    </location>
</feature>
<comment type="caution">
    <text evidence="3">The sequence shown here is derived from an EMBL/GenBank/DDBJ whole genome shotgun (WGS) entry which is preliminary data.</text>
</comment>
<dbReference type="SUPFAM" id="SSF50729">
    <property type="entry name" value="PH domain-like"/>
    <property type="match status" value="1"/>
</dbReference>
<feature type="compositionally biased region" description="Polar residues" evidence="1">
    <location>
        <begin position="1457"/>
        <end position="1471"/>
    </location>
</feature>
<feature type="region of interest" description="Disordered" evidence="1">
    <location>
        <begin position="1078"/>
        <end position="1144"/>
    </location>
</feature>
<feature type="compositionally biased region" description="Polar residues" evidence="1">
    <location>
        <begin position="1083"/>
        <end position="1107"/>
    </location>
</feature>
<feature type="compositionally biased region" description="Polar residues" evidence="1">
    <location>
        <begin position="247"/>
        <end position="274"/>
    </location>
</feature>
<feature type="compositionally biased region" description="Polar residues" evidence="1">
    <location>
        <begin position="8"/>
        <end position="22"/>
    </location>
</feature>
<feature type="compositionally biased region" description="Low complexity" evidence="1">
    <location>
        <begin position="217"/>
        <end position="227"/>
    </location>
</feature>
<feature type="compositionally biased region" description="Polar residues" evidence="1">
    <location>
        <begin position="462"/>
        <end position="471"/>
    </location>
</feature>
<feature type="compositionally biased region" description="Basic and acidic residues" evidence="1">
    <location>
        <begin position="207"/>
        <end position="216"/>
    </location>
</feature>
<feature type="compositionally biased region" description="Polar residues" evidence="1">
    <location>
        <begin position="1500"/>
        <end position="1509"/>
    </location>
</feature>
<proteinExistence type="predicted"/>
<feature type="compositionally biased region" description="Basic and acidic residues" evidence="1">
    <location>
        <begin position="1279"/>
        <end position="1289"/>
    </location>
</feature>
<feature type="compositionally biased region" description="Low complexity" evidence="1">
    <location>
        <begin position="1329"/>
        <end position="1341"/>
    </location>
</feature>
<dbReference type="InterPro" id="IPR001849">
    <property type="entry name" value="PH_domain"/>
</dbReference>
<feature type="region of interest" description="Disordered" evidence="1">
    <location>
        <begin position="1446"/>
        <end position="1509"/>
    </location>
</feature>
<feature type="region of interest" description="Disordered" evidence="1">
    <location>
        <begin position="459"/>
        <end position="514"/>
    </location>
</feature>
<protein>
    <recommendedName>
        <fullName evidence="2">PH domain-containing protein</fullName>
    </recommendedName>
</protein>
<feature type="region of interest" description="Disordered" evidence="1">
    <location>
        <begin position="583"/>
        <end position="608"/>
    </location>
</feature>
<feature type="compositionally biased region" description="Polar residues" evidence="1">
    <location>
        <begin position="1123"/>
        <end position="1144"/>
    </location>
</feature>
<feature type="region of interest" description="Disordered" evidence="1">
    <location>
        <begin position="1"/>
        <end position="136"/>
    </location>
</feature>
<feature type="region of interest" description="Disordered" evidence="1">
    <location>
        <begin position="1228"/>
        <end position="1289"/>
    </location>
</feature>
<feature type="compositionally biased region" description="Pro residues" evidence="1">
    <location>
        <begin position="1773"/>
        <end position="1782"/>
    </location>
</feature>
<feature type="region of interest" description="Disordered" evidence="1">
    <location>
        <begin position="773"/>
        <end position="932"/>
    </location>
</feature>
<feature type="compositionally biased region" description="Low complexity" evidence="1">
    <location>
        <begin position="28"/>
        <end position="91"/>
    </location>
</feature>
<dbReference type="PANTHER" id="PTHR47112">
    <property type="entry name" value="PX DOMAIN-CONTAINING PROTEIN"/>
    <property type="match status" value="1"/>
</dbReference>
<sequence length="1923" mass="202237">MAHHSQSVHHTNIGDTTTSANSHPPRRPSLQPQWSHHQSHQYQQQSHPAPSVTPATTSSSAYTPSSASTRQDSLTSLSTISSVASASASSSQRQMKPSRPQDYHDRDVLFSHQTPPHGHGSISSNSDSMSDANAVQTGTTGTYSAAYPSSPSSIATYANYNSSGNVHNNNSSSSSSSPRHGHPQQQQQQQHQYQHQHHGKHGKHSKHGSDNRDDMSKSSSAASVRSGSGSGSGYGNSHGSSYDPDSPSIQQTLYPIPSQPSHEGNGSSGIPTTITTAMMTGEPVLGENVMLQEWLQKRSASLQLVWKRRWCVLRDDRLYYYRSNTDPKPIGVLHLAEYSVLTYGPDISRKSKYAFRLSSPVSTAHQQQHHLFYTDSAQSLHNWTYSLQLHISRTAAAWADVVAASTGASLHGGRVDQAPAMAPGGEQSIIDKVLDRLHLEDTPVSSSSSSLNLHGASALQGVVSSTQSRSRTPAPEADQNQPPFLPHIPTNFPLSVEDNNDTYSSTSSIPNSSHNISSNLEDIFNLSHQSSAPVKESSMESMRNPRSYQQTADYSYVGLAPGGLQQQPSDRTASNVSIGRYPTAEQESDMSEGVPSPTTSAAGSPYSSPVLTFEPSSVKAHYPAPSSGQVPPSPRTLYEILDNSSPKRPASAASSTSISTIASFGDASTYNDNSFDTGAGTTESNNVQGPTKNSGGNVGTNHGPKLFGFVTGGKHRKKERPGNSSSASSSHSGSGSANSSGLKLFTSGICSYSGCVQQAKTCIYHNKKYRLEQSRREDPNGQEKAAEGGKSKKFWQGGSDRSQGTMSALASPLPLSSHGFSSPTSSSFSGAGGGSRGLSSKSMVSLSRDSDMTMEASSAPLPPGHLLGMVTSPAKRRSPSVSVVDDALVATQQQMQQQQQQKQRQPRQPYVSAPIQPLPSILTTNSKMPPPAAAPIQALLPPPHHVSIVSHHQQPQPTPQGESELLNRNMEAQIGPDFGAFDPTSKSALAGSALDGKFFVANHHRTMQTLQAKMHPAALPVVPAKSPSPLPTVPQLSDIQLQQRLLQQQTNDYNGGVSRRIIAPDELALAIREEAEEMRRKQAQLQETQRNRPTSMIKGSNYPSSGGLSTELSTVSETSASTDEYNSPTTSRISSPQDSTSSQIQEGIERIINYQDSQLTYATGQGEVQSLDSLKSPISRIAAVTHPHSPAATVPLSPSVLHPSGSASTMVNSGILSPGIQTGYVQQSHHITNSSSSLPTSLIDDKQSGFPTSSLLPPKRRGKDLPPPQGSASGYESRNPGRGEGGHVREMSVHSPIPLTTALPKDAVIHYGGVLATHTAAGSNGGSGHSAALATGAAAPSLRPGPTTRRGSASPVMIRLNEHGGQNISPLLGTGVTKTFVGEAPSSDIGRPDLTPTTSPSSSSLSTSTVTSSLSSFVTSRNIGSDSHGARTGAAMKESLAMSGLEQGQPTPVFEVTSPTIPRNKTFQSAHSPLASMTPANGASPSGSPVLSVGSSPSATTTSDNTHGTFSAIPVTAISAGGEGHRARSALAHGPSRSPSNQEGAAAPRRMMLQSAASFVFPAQSPSSTKSAGTADGSRARSGSSDSGSSSGTGDDHDYGMSGQSSQAGSPVISPSIHAAALEMYPGLRKLSLFTAAVGGHPPPALIGSRKNSDSGLSSASSRDYGSQGHQHYHAHHYQQQQTTSKLRYGHRRQRTSSSDDGGYEDEEEDGDSDDHEDVNNDTQSEDLQHDEDWAGNWRAMRRPNEPAAEATIHRRSSVPALQSSLASMSPSNPMPPLPPRKAPSSTVPTSLSSPPPFLETSGSNIKSTPTPKPLTVAKPVSSPLPSSILTSITSSSTPLPTSSLTAMPPIQPASPSQALFGTGAGGAPPTIPPRSPRRSVPASPTTLRSPRSHQNLPTVSAMHSNNSGNDNVNEGAKSSTQQ</sequence>
<feature type="compositionally biased region" description="Low complexity" evidence="1">
    <location>
        <begin position="807"/>
        <end position="829"/>
    </location>
</feature>
<feature type="compositionally biased region" description="Basic and acidic residues" evidence="1">
    <location>
        <begin position="773"/>
        <end position="790"/>
    </location>
</feature>
<feature type="region of interest" description="Disordered" evidence="1">
    <location>
        <begin position="1561"/>
        <end position="1612"/>
    </location>
</feature>
<dbReference type="Gene3D" id="2.30.29.30">
    <property type="entry name" value="Pleckstrin-homology domain (PH domain)/Phosphotyrosine-binding domain (PTB)"/>
    <property type="match status" value="1"/>
</dbReference>
<feature type="region of interest" description="Disordered" evidence="1">
    <location>
        <begin position="620"/>
        <end position="655"/>
    </location>
</feature>
<feature type="compositionally biased region" description="Basic and acidic residues" evidence="1">
    <location>
        <begin position="99"/>
        <end position="109"/>
    </location>
</feature>
<dbReference type="Proteomes" id="UP000738325">
    <property type="component" value="Unassembled WGS sequence"/>
</dbReference>
<feature type="compositionally biased region" description="Low complexity" evidence="1">
    <location>
        <begin position="1108"/>
        <end position="1122"/>
    </location>
</feature>
<feature type="compositionally biased region" description="Polar residues" evidence="1">
    <location>
        <begin position="596"/>
        <end position="608"/>
    </location>
</feature>
<feature type="compositionally biased region" description="Acidic residues" evidence="1">
    <location>
        <begin position="1702"/>
        <end position="1717"/>
    </location>
</feature>
<feature type="compositionally biased region" description="Low complexity" evidence="1">
    <location>
        <begin position="1571"/>
        <end position="1593"/>
    </location>
</feature>
<evidence type="ECO:0000313" key="3">
    <source>
        <dbReference type="EMBL" id="KAG0323925.1"/>
    </source>
</evidence>
<feature type="compositionally biased region" description="Low complexity" evidence="1">
    <location>
        <begin position="161"/>
        <end position="193"/>
    </location>
</feature>
<feature type="compositionally biased region" description="Low complexity" evidence="1">
    <location>
        <begin position="1395"/>
        <end position="1409"/>
    </location>
</feature>
<feature type="compositionally biased region" description="Low complexity" evidence="1">
    <location>
        <begin position="892"/>
        <end position="909"/>
    </location>
</feature>
<dbReference type="InterPro" id="IPR011993">
    <property type="entry name" value="PH-like_dom_sf"/>
</dbReference>
<gene>
    <name evidence="3" type="ORF">BGZ99_002341</name>
</gene>
<feature type="region of interest" description="Disordered" evidence="1">
    <location>
        <begin position="1522"/>
        <end position="1547"/>
    </location>
</feature>
<feature type="compositionally biased region" description="Polar residues" evidence="1">
    <location>
        <begin position="1228"/>
        <end position="1240"/>
    </location>
</feature>
<organism evidence="3 4">
    <name type="scientific">Dissophora globulifera</name>
    <dbReference type="NCBI Taxonomy" id="979702"/>
    <lineage>
        <taxon>Eukaryota</taxon>
        <taxon>Fungi</taxon>
        <taxon>Fungi incertae sedis</taxon>
        <taxon>Mucoromycota</taxon>
        <taxon>Mortierellomycotina</taxon>
        <taxon>Mortierellomycetes</taxon>
        <taxon>Mortierellales</taxon>
        <taxon>Mortierellaceae</taxon>
        <taxon>Dissophora</taxon>
    </lineage>
</organism>
<keyword evidence="4" id="KW-1185">Reference proteome</keyword>
<feature type="compositionally biased region" description="Low complexity" evidence="1">
    <location>
        <begin position="1760"/>
        <end position="1772"/>
    </location>
</feature>
<feature type="compositionally biased region" description="Low complexity" evidence="1">
    <location>
        <begin position="1822"/>
        <end position="1846"/>
    </location>
</feature>
<dbReference type="PROSITE" id="PS50003">
    <property type="entry name" value="PH_DOMAIN"/>
    <property type="match status" value="1"/>
</dbReference>
<feature type="region of interest" description="Disordered" evidence="1">
    <location>
        <begin position="675"/>
        <end position="738"/>
    </location>
</feature>
<accession>A0A9P6UXL6</accession>
<dbReference type="EMBL" id="JAAAIP010000169">
    <property type="protein sequence ID" value="KAG0323925.1"/>
    <property type="molecule type" value="Genomic_DNA"/>
</dbReference>